<organism evidence="1 2">
    <name type="scientific">Sphingomonas canadensis</name>
    <dbReference type="NCBI Taxonomy" id="1219257"/>
    <lineage>
        <taxon>Bacteria</taxon>
        <taxon>Pseudomonadati</taxon>
        <taxon>Pseudomonadota</taxon>
        <taxon>Alphaproteobacteria</taxon>
        <taxon>Sphingomonadales</taxon>
        <taxon>Sphingomonadaceae</taxon>
        <taxon>Sphingomonas</taxon>
    </lineage>
</organism>
<evidence type="ECO:0000313" key="2">
    <source>
        <dbReference type="Proteomes" id="UP001596977"/>
    </source>
</evidence>
<comment type="caution">
    <text evidence="1">The sequence shown here is derived from an EMBL/GenBank/DDBJ whole genome shotgun (WGS) entry which is preliminary data.</text>
</comment>
<accession>A0ABW3H8U1</accession>
<evidence type="ECO:0000313" key="1">
    <source>
        <dbReference type="EMBL" id="MFD0946086.1"/>
    </source>
</evidence>
<name>A0ABW3H8U1_9SPHN</name>
<gene>
    <name evidence="1" type="ORF">ACFQ1E_07035</name>
</gene>
<dbReference type="RefSeq" id="WP_264943123.1">
    <property type="nucleotide sequence ID" value="NZ_JAPDRA010000002.1"/>
</dbReference>
<protein>
    <submittedName>
        <fullName evidence="1">Uncharacterized protein</fullName>
    </submittedName>
</protein>
<reference evidence="2" key="1">
    <citation type="journal article" date="2019" name="Int. J. Syst. Evol. Microbiol.">
        <title>The Global Catalogue of Microorganisms (GCM) 10K type strain sequencing project: providing services to taxonomists for standard genome sequencing and annotation.</title>
        <authorList>
            <consortium name="The Broad Institute Genomics Platform"/>
            <consortium name="The Broad Institute Genome Sequencing Center for Infectious Disease"/>
            <person name="Wu L."/>
            <person name="Ma J."/>
        </authorList>
    </citation>
    <scope>NUCLEOTIDE SEQUENCE [LARGE SCALE GENOMIC DNA]</scope>
    <source>
        <strain evidence="2">CCUG 62982</strain>
    </source>
</reference>
<sequence>MASDKLTDDLDAGQLAVATKYIDALTHPLAPDDIRSAMALLPAEGDTAAGLNWSLLHAIEAAPDWPMWELLADRSNEWVRILRLRLANADIHPSTEDEWERGK</sequence>
<dbReference type="EMBL" id="JBHTJG010000002">
    <property type="protein sequence ID" value="MFD0946086.1"/>
    <property type="molecule type" value="Genomic_DNA"/>
</dbReference>
<keyword evidence="2" id="KW-1185">Reference proteome</keyword>
<dbReference type="Proteomes" id="UP001596977">
    <property type="component" value="Unassembled WGS sequence"/>
</dbReference>
<proteinExistence type="predicted"/>